<protein>
    <submittedName>
        <fullName evidence="1">Uncharacterized protein</fullName>
    </submittedName>
</protein>
<evidence type="ECO:0000313" key="2">
    <source>
        <dbReference type="Proteomes" id="UP001460679"/>
    </source>
</evidence>
<proteinExistence type="predicted"/>
<name>A0ABZ2RR61_9BACT</name>
<organism evidence="1 2">
    <name type="scientific">[Mycoplasma] gypis</name>
    <dbReference type="NCBI Taxonomy" id="92404"/>
    <lineage>
        <taxon>Bacteria</taxon>
        <taxon>Bacillati</taxon>
        <taxon>Mycoplasmatota</taxon>
        <taxon>Mycoplasmoidales</taxon>
        <taxon>Metamycoplasmataceae</taxon>
        <taxon>Metamycoplasma</taxon>
    </lineage>
</organism>
<dbReference type="Proteomes" id="UP001460679">
    <property type="component" value="Chromosome"/>
</dbReference>
<sequence>MKKPWFSTYEEFIAQKLPTKPQVRAFFNYIINPSAETFDNKTKKTALEIDKNNKIFEVYQARDIEKLKNFNNKQIFKEEFTKWAKLYIKKTILKPENDASYLLAQKFLTDSEEILQQIEQQKNNIVFKQYFNNSLVLVTNFKISSSYQLPQTNINVPFKQEFSEITIIKNPVGNKEIQIFKFFNLSSSPELFKTVLKAKTNELGYLWMFTSEGILLKINKLFEEQPVAELLSYFDIYEATKNNDKSEDTVPPASFIKMVDFSETTTEKNKIDLIIYTKANDFYYMKFVMNLNPEASAVIYKSAVRLGEQTPTHYSYGFEMSNVNNIAVNNFIKNINKKSREFCNLFITNSGRSKTQQTQKNKFEQSWINKKYNSTDWVSLSTKKSEWTQYTVLNDSRIKSKDVKTFKFNLLEDPNFKIIYDTYKKNNLKERWEFSKDLKLDLYLYTLTNKRKTPTFDKEEMGTKPYWKQVTEQHPNSYTINYWNQQKYKNKTFSFTIDKTKIKSLLEQSEPVLYFDAEILEKPSQKSQSDELRRQNDELLSHMFSTSGITESEKYKRLQLILKTEQGNTELARSEQNMFFTDDDYKYNQQRTQWGWVFRFSEAKILFDGISFEEDTQNRELDNSALKIVIREDENNKNGLRFDVENKKENTYDSRAGFFVNSDYVVPLKVRERTESAPTWRLYSFNSSFNALYNEDGTIKQIIQNKQPFEIFSQDDEFYLYKIDNENNSASILLAITPEWNLVNLITQNLDTTEYDYISFSQYLPAEITGEIDCKNNPYPIQWMEQNHARLLIKTKQNKYYYLTTKNDARPFSTNNYPYLYKKLANSDTLSETFTPATMDAYEMQTIDGIDTSYEEYKQMLETLGNRATEEQKRLLSTSFKPRNVASANISNVAQNGSEVTFTSIIDANTLKTYKQDTIPQDWKIYDNNKNELFSFQKEFFKTNHETILLNYKINFNFWDGRENDWTRNEQKSQQFAGIYSNLANANNFIIEYLVFTTTDNATHTTKKRKYKIEPDDCEINGNALWLTVSFAHDFGNETSGSITYSDFYFTNEEETTRWNLTDWEPFTITNAEQTVIKDFALCLDF</sequence>
<dbReference type="EMBL" id="CP148066">
    <property type="protein sequence ID" value="WXL28608.1"/>
    <property type="molecule type" value="Genomic_DNA"/>
</dbReference>
<gene>
    <name evidence="1" type="ORF">WG616_01070</name>
</gene>
<reference evidence="1" key="1">
    <citation type="submission" date="2024-03" db="EMBL/GenBank/DDBJ databases">
        <title>Complete genome sequence of Mycoplasma gypis type strain B1/T1.</title>
        <authorList>
            <person name="Spergser J."/>
        </authorList>
    </citation>
    <scope>NUCLEOTIDE SEQUENCE [LARGE SCALE GENOMIC DNA]</scope>
    <source>
        <strain evidence="1">B1/T1</strain>
    </source>
</reference>
<accession>A0ABZ2RR61</accession>
<evidence type="ECO:0000313" key="1">
    <source>
        <dbReference type="EMBL" id="WXL28608.1"/>
    </source>
</evidence>
<keyword evidence="2" id="KW-1185">Reference proteome</keyword>
<dbReference type="RefSeq" id="WP_338867577.1">
    <property type="nucleotide sequence ID" value="NZ_CP148066.1"/>
</dbReference>